<dbReference type="Pfam" id="PF04149">
    <property type="entry name" value="DUF397"/>
    <property type="match status" value="1"/>
</dbReference>
<gene>
    <name evidence="3" type="ORF">GFH48_23160</name>
</gene>
<keyword evidence="4" id="KW-1185">Reference proteome</keyword>
<dbReference type="AlphaFoldDB" id="A0A5Q0LNW7"/>
<name>A0A5Q0LNW7_9ACTN</name>
<sequence>MASHEIDLSTALWRKSSNGTGGDCVEIAAGLSGVVPIRDAKLQDSPVLLVQATSWSTFLANPKP</sequence>
<feature type="region of interest" description="Disordered" evidence="1">
    <location>
        <begin position="1"/>
        <end position="21"/>
    </location>
</feature>
<evidence type="ECO:0000256" key="1">
    <source>
        <dbReference type="SAM" id="MobiDB-lite"/>
    </source>
</evidence>
<dbReference type="Proteomes" id="UP000326179">
    <property type="component" value="Chromosome"/>
</dbReference>
<evidence type="ECO:0000313" key="4">
    <source>
        <dbReference type="Proteomes" id="UP000326179"/>
    </source>
</evidence>
<evidence type="ECO:0000313" key="3">
    <source>
        <dbReference type="EMBL" id="QFZ78905.1"/>
    </source>
</evidence>
<accession>A0A5Q0LNW7</accession>
<feature type="domain" description="DUF397" evidence="2">
    <location>
        <begin position="13"/>
        <end position="60"/>
    </location>
</feature>
<dbReference type="EMBL" id="CP045643">
    <property type="protein sequence ID" value="QFZ78905.1"/>
    <property type="molecule type" value="Genomic_DNA"/>
</dbReference>
<protein>
    <submittedName>
        <fullName evidence="3">DUF397 domain-containing protein</fullName>
    </submittedName>
</protein>
<evidence type="ECO:0000259" key="2">
    <source>
        <dbReference type="Pfam" id="PF04149"/>
    </source>
</evidence>
<organism evidence="3 4">
    <name type="scientific">Streptomyces fagopyri</name>
    <dbReference type="NCBI Taxonomy" id="2662397"/>
    <lineage>
        <taxon>Bacteria</taxon>
        <taxon>Bacillati</taxon>
        <taxon>Actinomycetota</taxon>
        <taxon>Actinomycetes</taxon>
        <taxon>Kitasatosporales</taxon>
        <taxon>Streptomycetaceae</taxon>
        <taxon>Streptomyces</taxon>
    </lineage>
</organism>
<dbReference type="InterPro" id="IPR007278">
    <property type="entry name" value="DUF397"/>
</dbReference>
<reference evidence="3 4" key="1">
    <citation type="submission" date="2019-10" db="EMBL/GenBank/DDBJ databases">
        <title>A novel species.</title>
        <authorList>
            <person name="Gao J."/>
        </authorList>
    </citation>
    <scope>NUCLEOTIDE SEQUENCE [LARGE SCALE GENOMIC DNA]</scope>
    <source>
        <strain evidence="3 4">QMT-28</strain>
    </source>
</reference>
<dbReference type="KEGG" id="sfy:GFH48_23160"/>
<proteinExistence type="predicted"/>